<feature type="region of interest" description="Disordered" evidence="1">
    <location>
        <begin position="1"/>
        <end position="37"/>
    </location>
</feature>
<reference evidence="3" key="1">
    <citation type="journal article" date="2006" name="Science">
        <title>Phytophthora genome sequences uncover evolutionary origins and mechanisms of pathogenesis.</title>
        <authorList>
            <person name="Tyler B.M."/>
            <person name="Tripathy S."/>
            <person name="Zhang X."/>
            <person name="Dehal P."/>
            <person name="Jiang R.H."/>
            <person name="Aerts A."/>
            <person name="Arredondo F.D."/>
            <person name="Baxter L."/>
            <person name="Bensasson D."/>
            <person name="Beynon J.L."/>
            <person name="Chapman J."/>
            <person name="Damasceno C.M."/>
            <person name="Dorrance A.E."/>
            <person name="Dou D."/>
            <person name="Dickerman A.W."/>
            <person name="Dubchak I.L."/>
            <person name="Garbelotto M."/>
            <person name="Gijzen M."/>
            <person name="Gordon S.G."/>
            <person name="Govers F."/>
            <person name="Grunwald N.J."/>
            <person name="Huang W."/>
            <person name="Ivors K.L."/>
            <person name="Jones R.W."/>
            <person name="Kamoun S."/>
            <person name="Krampis K."/>
            <person name="Lamour K.H."/>
            <person name="Lee M.K."/>
            <person name="McDonald W.H."/>
            <person name="Medina M."/>
            <person name="Meijer H.J."/>
            <person name="Nordberg E.K."/>
            <person name="Maclean D.J."/>
            <person name="Ospina-Giraldo M.D."/>
            <person name="Morris P.F."/>
            <person name="Phuntumart V."/>
            <person name="Putnam N.H."/>
            <person name="Rash S."/>
            <person name="Rose J.K."/>
            <person name="Sakihama Y."/>
            <person name="Salamov A.A."/>
            <person name="Savidor A."/>
            <person name="Scheuring C.F."/>
            <person name="Smith B.M."/>
            <person name="Sobral B.W."/>
            <person name="Terry A."/>
            <person name="Torto-Alalibo T.A."/>
            <person name="Win J."/>
            <person name="Xu Z."/>
            <person name="Zhang H."/>
            <person name="Grigoriev I.V."/>
            <person name="Rokhsar D.S."/>
            <person name="Boore J.L."/>
        </authorList>
    </citation>
    <scope>NUCLEOTIDE SEQUENCE [LARGE SCALE GENOMIC DNA]</scope>
    <source>
        <strain evidence="3">Pr102</strain>
    </source>
</reference>
<keyword evidence="3" id="KW-1185">Reference proteome</keyword>
<dbReference type="InParanoid" id="H3H5H5"/>
<sequence>MARTLQVDRMSCGGKRSGQQQVQVSSTPPPKEQTQAKTWPVAYLSDRKETATGTKYKVVWTKPLNYAGPESWDPTWEPKKSLKEDGIGYAMLMVDAWVLARRPDTFLCWARKAVPTLIGANASGTCLFKALQQAVRLLGKPSAVPDVEVESFLAESHRRGVKFSRGIRWNVFKAFLALLKRAGSPISMQDLDFNRQRSGHRGVPGIKRLKLEDGFYIVAASNTMGVGHAFVLEVQGRKYTAHDGSVKRSLGRYAYSVAVYQGNLVEGKTYRMQWVNLL</sequence>
<accession>H3H5H5</accession>
<evidence type="ECO:0000313" key="3">
    <source>
        <dbReference type="Proteomes" id="UP000005238"/>
    </source>
</evidence>
<protein>
    <recommendedName>
        <fullName evidence="4">Chromo domain-containing protein</fullName>
    </recommendedName>
</protein>
<dbReference type="AlphaFoldDB" id="H3H5H5"/>
<dbReference type="HOGENOM" id="CLU_064210_0_0_1"/>
<evidence type="ECO:0000313" key="2">
    <source>
        <dbReference type="EnsemblProtists" id="Phyra85886"/>
    </source>
</evidence>
<name>H3H5H5_PHYRM</name>
<evidence type="ECO:0008006" key="4">
    <source>
        <dbReference type="Google" id="ProtNLM"/>
    </source>
</evidence>
<proteinExistence type="predicted"/>
<dbReference type="EnsemblProtists" id="Phyra85886">
    <property type="protein sequence ID" value="Phyra85886"/>
    <property type="gene ID" value="Phyra85886"/>
</dbReference>
<evidence type="ECO:0000256" key="1">
    <source>
        <dbReference type="SAM" id="MobiDB-lite"/>
    </source>
</evidence>
<dbReference type="EMBL" id="DS566337">
    <property type="status" value="NOT_ANNOTATED_CDS"/>
    <property type="molecule type" value="Genomic_DNA"/>
</dbReference>
<dbReference type="Proteomes" id="UP000005238">
    <property type="component" value="Unassembled WGS sequence"/>
</dbReference>
<reference evidence="2" key="2">
    <citation type="submission" date="2015-06" db="UniProtKB">
        <authorList>
            <consortium name="EnsemblProtists"/>
        </authorList>
    </citation>
    <scope>IDENTIFICATION</scope>
    <source>
        <strain evidence="2">Pr102</strain>
    </source>
</reference>
<dbReference type="OMA" id="QHAFEAT"/>
<organism evidence="2 3">
    <name type="scientific">Phytophthora ramorum</name>
    <name type="common">Sudden oak death agent</name>
    <dbReference type="NCBI Taxonomy" id="164328"/>
    <lineage>
        <taxon>Eukaryota</taxon>
        <taxon>Sar</taxon>
        <taxon>Stramenopiles</taxon>
        <taxon>Oomycota</taxon>
        <taxon>Peronosporomycetes</taxon>
        <taxon>Peronosporales</taxon>
        <taxon>Peronosporaceae</taxon>
        <taxon>Phytophthora</taxon>
    </lineage>
</organism>
<dbReference type="eggNOG" id="ENOG502RGEV">
    <property type="taxonomic scope" value="Eukaryota"/>
</dbReference>